<protein>
    <submittedName>
        <fullName evidence="2">SGNH/GDSL hydrolase family protein</fullName>
    </submittedName>
</protein>
<comment type="caution">
    <text evidence="2">The sequence shown here is derived from an EMBL/GenBank/DDBJ whole genome shotgun (WGS) entry which is preliminary data.</text>
</comment>
<dbReference type="Proteomes" id="UP000824049">
    <property type="component" value="Unassembled WGS sequence"/>
</dbReference>
<dbReference type="GO" id="GO:0016787">
    <property type="term" value="F:hydrolase activity"/>
    <property type="evidence" value="ECO:0007669"/>
    <property type="project" value="UniProtKB-KW"/>
</dbReference>
<accession>A0A9D2EJE9</accession>
<keyword evidence="2" id="KW-0378">Hydrolase</keyword>
<name>A0A9D2EJE9_9FIRM</name>
<reference evidence="2" key="2">
    <citation type="submission" date="2021-04" db="EMBL/GenBank/DDBJ databases">
        <authorList>
            <person name="Gilroy R."/>
        </authorList>
    </citation>
    <scope>NUCLEOTIDE SEQUENCE</scope>
    <source>
        <strain evidence="2">CHK179-28034</strain>
    </source>
</reference>
<dbReference type="InterPro" id="IPR013830">
    <property type="entry name" value="SGNH_hydro"/>
</dbReference>
<dbReference type="Pfam" id="PF13472">
    <property type="entry name" value="Lipase_GDSL_2"/>
    <property type="match status" value="1"/>
</dbReference>
<dbReference type="CDD" id="cd01839">
    <property type="entry name" value="SGNH_arylesterase_like"/>
    <property type="match status" value="1"/>
</dbReference>
<evidence type="ECO:0000313" key="2">
    <source>
        <dbReference type="EMBL" id="HIZ38342.1"/>
    </source>
</evidence>
<dbReference type="SUPFAM" id="SSF52266">
    <property type="entry name" value="SGNH hydrolase"/>
    <property type="match status" value="1"/>
</dbReference>
<dbReference type="Gene3D" id="3.40.50.1110">
    <property type="entry name" value="SGNH hydrolase"/>
    <property type="match status" value="1"/>
</dbReference>
<dbReference type="InterPro" id="IPR036514">
    <property type="entry name" value="SGNH_hydro_sf"/>
</dbReference>
<sequence>MKRILCYGDSNTYGYNPYTQGRYSKSVRWPGVLAELLGEEYEVIEEGLNNRTTALEPEGEPWRSGMYYLEPCLRSHIPVDLSVLMLGSNDMKTVFGQTAESIGAHVRQLIQEIKRISAEKNPSGRSCEILLICPIFVSEHIIGVDYADEFGGMAAVELSRQLPPVYEQIAREEGCIYLNGADCAEPSRADGLHLDEDGHRQMAEAVAEVIRHHERKGKYQKNTKNI</sequence>
<feature type="domain" description="SGNH hydrolase-type esterase" evidence="1">
    <location>
        <begin position="6"/>
        <end position="200"/>
    </location>
</feature>
<dbReference type="AlphaFoldDB" id="A0A9D2EJE9"/>
<evidence type="ECO:0000259" key="1">
    <source>
        <dbReference type="Pfam" id="PF13472"/>
    </source>
</evidence>
<gene>
    <name evidence="2" type="ORF">H9968_00215</name>
</gene>
<proteinExistence type="predicted"/>
<dbReference type="EMBL" id="DXBR01000002">
    <property type="protein sequence ID" value="HIZ38342.1"/>
    <property type="molecule type" value="Genomic_DNA"/>
</dbReference>
<evidence type="ECO:0000313" key="3">
    <source>
        <dbReference type="Proteomes" id="UP000824049"/>
    </source>
</evidence>
<organism evidence="2 3">
    <name type="scientific">Candidatus Anaerobutyricum stercoris</name>
    <dbReference type="NCBI Taxonomy" id="2838457"/>
    <lineage>
        <taxon>Bacteria</taxon>
        <taxon>Bacillati</taxon>
        <taxon>Bacillota</taxon>
        <taxon>Clostridia</taxon>
        <taxon>Lachnospirales</taxon>
        <taxon>Lachnospiraceae</taxon>
        <taxon>Anaerobutyricum</taxon>
    </lineage>
</organism>
<reference evidence="2" key="1">
    <citation type="journal article" date="2021" name="PeerJ">
        <title>Extensive microbial diversity within the chicken gut microbiome revealed by metagenomics and culture.</title>
        <authorList>
            <person name="Gilroy R."/>
            <person name="Ravi A."/>
            <person name="Getino M."/>
            <person name="Pursley I."/>
            <person name="Horton D.L."/>
            <person name="Alikhan N.F."/>
            <person name="Baker D."/>
            <person name="Gharbi K."/>
            <person name="Hall N."/>
            <person name="Watson M."/>
            <person name="Adriaenssens E.M."/>
            <person name="Foster-Nyarko E."/>
            <person name="Jarju S."/>
            <person name="Secka A."/>
            <person name="Antonio M."/>
            <person name="Oren A."/>
            <person name="Chaudhuri R.R."/>
            <person name="La Ragione R."/>
            <person name="Hildebrand F."/>
            <person name="Pallen M.J."/>
        </authorList>
    </citation>
    <scope>NUCLEOTIDE SEQUENCE</scope>
    <source>
        <strain evidence="2">CHK179-28034</strain>
    </source>
</reference>